<dbReference type="Proteomes" id="UP000076858">
    <property type="component" value="Unassembled WGS sequence"/>
</dbReference>
<dbReference type="EMBL" id="LRGB01001924">
    <property type="protein sequence ID" value="KZS09990.1"/>
    <property type="molecule type" value="Genomic_DNA"/>
</dbReference>
<keyword evidence="1" id="KW-1133">Transmembrane helix</keyword>
<proteinExistence type="predicted"/>
<dbReference type="AlphaFoldDB" id="A0A162EEX0"/>
<name>A0A162EEX0_9CRUS</name>
<reference evidence="2 3" key="1">
    <citation type="submission" date="2016-03" db="EMBL/GenBank/DDBJ databases">
        <title>EvidentialGene: Evidence-directed Construction of Genes on Genomes.</title>
        <authorList>
            <person name="Gilbert D.G."/>
            <person name="Choi J.-H."/>
            <person name="Mockaitis K."/>
            <person name="Colbourne J."/>
            <person name="Pfrender M."/>
        </authorList>
    </citation>
    <scope>NUCLEOTIDE SEQUENCE [LARGE SCALE GENOMIC DNA]</scope>
    <source>
        <strain evidence="2 3">Xinb3</strain>
        <tissue evidence="2">Complete organism</tissue>
    </source>
</reference>
<comment type="caution">
    <text evidence="2">The sequence shown here is derived from an EMBL/GenBank/DDBJ whole genome shotgun (WGS) entry which is preliminary data.</text>
</comment>
<sequence>MCVDAACRNCFRRFFFDKELRYRLPIAIVVFYQKMFSLLLQLNENCDHLSIRIVQNFHDMIFVFL</sequence>
<organism evidence="2 3">
    <name type="scientific">Daphnia magna</name>
    <dbReference type="NCBI Taxonomy" id="35525"/>
    <lineage>
        <taxon>Eukaryota</taxon>
        <taxon>Metazoa</taxon>
        <taxon>Ecdysozoa</taxon>
        <taxon>Arthropoda</taxon>
        <taxon>Crustacea</taxon>
        <taxon>Branchiopoda</taxon>
        <taxon>Diplostraca</taxon>
        <taxon>Cladocera</taxon>
        <taxon>Anomopoda</taxon>
        <taxon>Daphniidae</taxon>
        <taxon>Daphnia</taxon>
    </lineage>
</organism>
<evidence type="ECO:0000313" key="3">
    <source>
        <dbReference type="Proteomes" id="UP000076858"/>
    </source>
</evidence>
<protein>
    <submittedName>
        <fullName evidence="2">Uncharacterized protein</fullName>
    </submittedName>
</protein>
<keyword evidence="1" id="KW-0472">Membrane</keyword>
<accession>A0A162EEX0</accession>
<keyword evidence="1" id="KW-0812">Transmembrane</keyword>
<evidence type="ECO:0000256" key="1">
    <source>
        <dbReference type="SAM" id="Phobius"/>
    </source>
</evidence>
<feature type="transmembrane region" description="Helical" evidence="1">
    <location>
        <begin position="22"/>
        <end position="42"/>
    </location>
</feature>
<evidence type="ECO:0000313" key="2">
    <source>
        <dbReference type="EMBL" id="KZS09990.1"/>
    </source>
</evidence>
<keyword evidence="3" id="KW-1185">Reference proteome</keyword>
<gene>
    <name evidence="2" type="ORF">APZ42_025659</name>
</gene>